<proteinExistence type="predicted"/>
<name>A0ABS3EDA2_9HYPH</name>
<protein>
    <recommendedName>
        <fullName evidence="3">Helix-turn-helix domain-containing protein</fullName>
    </recommendedName>
</protein>
<gene>
    <name evidence="1" type="ORF">JZX89_04120</name>
</gene>
<organism evidence="1 2">
    <name type="scientific">Agrobacterium burrii</name>
    <dbReference type="NCBI Taxonomy" id="2815339"/>
    <lineage>
        <taxon>Bacteria</taxon>
        <taxon>Pseudomonadati</taxon>
        <taxon>Pseudomonadota</taxon>
        <taxon>Alphaproteobacteria</taxon>
        <taxon>Hyphomicrobiales</taxon>
        <taxon>Rhizobiaceae</taxon>
        <taxon>Rhizobium/Agrobacterium group</taxon>
        <taxon>Agrobacterium</taxon>
        <taxon>Agrobacterium tumefaciens complex</taxon>
    </lineage>
</organism>
<dbReference type="EMBL" id="JAFLNA010000002">
    <property type="protein sequence ID" value="MBO0129926.1"/>
    <property type="molecule type" value="Genomic_DNA"/>
</dbReference>
<evidence type="ECO:0008006" key="3">
    <source>
        <dbReference type="Google" id="ProtNLM"/>
    </source>
</evidence>
<evidence type="ECO:0000313" key="1">
    <source>
        <dbReference type="EMBL" id="MBO0129926.1"/>
    </source>
</evidence>
<reference evidence="1 2" key="1">
    <citation type="submission" date="2021-03" db="EMBL/GenBank/DDBJ databases">
        <title>Whole genome sequence of Agrobacterium sp. strain Rnr.</title>
        <authorList>
            <person name="Mafakheri H."/>
            <person name="Taghavi S.M."/>
            <person name="Nemanja K."/>
            <person name="Osdaghi E."/>
        </authorList>
    </citation>
    <scope>NUCLEOTIDE SEQUENCE [LARGE SCALE GENOMIC DNA]</scope>
    <source>
        <strain evidence="1 2">Rnr</strain>
    </source>
</reference>
<comment type="caution">
    <text evidence="1">The sequence shown here is derived from an EMBL/GenBank/DDBJ whole genome shotgun (WGS) entry which is preliminary data.</text>
</comment>
<sequence>MVKPLTTARADRVLAAASGQLQLDGSASRTNVAVTALWGAKAIGRFMGLSADTVRRIEKSDPTAPIYRPAGRLLAFKSELIDWMKKK</sequence>
<evidence type="ECO:0000313" key="2">
    <source>
        <dbReference type="Proteomes" id="UP000664699"/>
    </source>
</evidence>
<dbReference type="RefSeq" id="WP_207133175.1">
    <property type="nucleotide sequence ID" value="NZ_JAFLNA010000002.1"/>
</dbReference>
<keyword evidence="2" id="KW-1185">Reference proteome</keyword>
<dbReference type="Proteomes" id="UP000664699">
    <property type="component" value="Unassembled WGS sequence"/>
</dbReference>
<accession>A0ABS3EDA2</accession>